<comment type="caution">
    <text evidence="2">The sequence shown here is derived from an EMBL/GenBank/DDBJ whole genome shotgun (WGS) entry which is preliminary data.</text>
</comment>
<dbReference type="RefSeq" id="WP_023837442.1">
    <property type="nucleotide sequence ID" value="NZ_QJJM01000007.1"/>
</dbReference>
<dbReference type="InterPro" id="IPR009875">
    <property type="entry name" value="PilZ_domain"/>
</dbReference>
<organism evidence="2 3">
    <name type="scientific">Blastomonas natatoria</name>
    <dbReference type="NCBI Taxonomy" id="34015"/>
    <lineage>
        <taxon>Bacteria</taxon>
        <taxon>Pseudomonadati</taxon>
        <taxon>Pseudomonadota</taxon>
        <taxon>Alphaproteobacteria</taxon>
        <taxon>Sphingomonadales</taxon>
        <taxon>Sphingomonadaceae</taxon>
        <taxon>Blastomonas</taxon>
    </lineage>
</organism>
<proteinExistence type="predicted"/>
<name>A0A2V3V023_9SPHN</name>
<evidence type="ECO:0000313" key="3">
    <source>
        <dbReference type="Proteomes" id="UP000248014"/>
    </source>
</evidence>
<dbReference type="SUPFAM" id="SSF141371">
    <property type="entry name" value="PilZ domain-like"/>
    <property type="match status" value="1"/>
</dbReference>
<dbReference type="OrthoDB" id="9806898at2"/>
<protein>
    <submittedName>
        <fullName evidence="2">PilZ domain-containing protein</fullName>
    </submittedName>
</protein>
<dbReference type="EMBL" id="QJJM01000007">
    <property type="protein sequence ID" value="PXW75082.1"/>
    <property type="molecule type" value="Genomic_DNA"/>
</dbReference>
<dbReference type="Pfam" id="PF07238">
    <property type="entry name" value="PilZ"/>
    <property type="match status" value="1"/>
</dbReference>
<keyword evidence="3" id="KW-1185">Reference proteome</keyword>
<gene>
    <name evidence="2" type="ORF">C7451_10751</name>
</gene>
<reference evidence="2 3" key="1">
    <citation type="submission" date="2018-05" db="EMBL/GenBank/DDBJ databases">
        <title>Genomic Encyclopedia of Type Strains, Phase IV (KMG-IV): sequencing the most valuable type-strain genomes for metagenomic binning, comparative biology and taxonomic classification.</title>
        <authorList>
            <person name="Goeker M."/>
        </authorList>
    </citation>
    <scope>NUCLEOTIDE SEQUENCE [LARGE SCALE GENOMIC DNA]</scope>
    <source>
        <strain evidence="2 3">DSM 3183</strain>
    </source>
</reference>
<dbReference type="AlphaFoldDB" id="A0A2V3V023"/>
<sequence length="112" mass="12435">MSRGAKLAVVEKRQAARHVVSHPTIAEHRHLGDIKTHIVNISANGFMTEGDMPLAKGERITVRLPVIGRIEAHLIWSLGGRAGFQLERVIRLNEFNQMVEQLGGSPPPFGRR</sequence>
<accession>A0A2V3V023</accession>
<feature type="domain" description="PilZ" evidence="1">
    <location>
        <begin position="11"/>
        <end position="99"/>
    </location>
</feature>
<dbReference type="GO" id="GO:0035438">
    <property type="term" value="F:cyclic-di-GMP binding"/>
    <property type="evidence" value="ECO:0007669"/>
    <property type="project" value="InterPro"/>
</dbReference>
<dbReference type="Proteomes" id="UP000248014">
    <property type="component" value="Unassembled WGS sequence"/>
</dbReference>
<evidence type="ECO:0000259" key="1">
    <source>
        <dbReference type="Pfam" id="PF07238"/>
    </source>
</evidence>
<evidence type="ECO:0000313" key="2">
    <source>
        <dbReference type="EMBL" id="PXW75082.1"/>
    </source>
</evidence>